<dbReference type="Pfam" id="PF01694">
    <property type="entry name" value="Rhomboid"/>
    <property type="match status" value="1"/>
</dbReference>
<feature type="domain" description="Peptidase S54 rhomboid" evidence="8">
    <location>
        <begin position="59"/>
        <end position="201"/>
    </location>
</feature>
<evidence type="ECO:0000256" key="7">
    <source>
        <dbReference type="SAM" id="Phobius"/>
    </source>
</evidence>
<dbReference type="SUPFAM" id="SSF51004">
    <property type="entry name" value="C-terminal (heme d1) domain of cytochrome cd1-nitrite reductase"/>
    <property type="match status" value="1"/>
</dbReference>
<dbReference type="InterPro" id="IPR022764">
    <property type="entry name" value="Peptidase_S54_rhomboid_dom"/>
</dbReference>
<dbReference type="InterPro" id="IPR011964">
    <property type="entry name" value="YVTN_b-propeller_repeat"/>
</dbReference>
<dbReference type="InterPro" id="IPR035952">
    <property type="entry name" value="Rhomboid-like_sf"/>
</dbReference>
<dbReference type="NCBIfam" id="TIGR02276">
    <property type="entry name" value="beta_rpt_yvtn"/>
    <property type="match status" value="1"/>
</dbReference>
<feature type="transmembrane region" description="Helical" evidence="7">
    <location>
        <begin position="12"/>
        <end position="32"/>
    </location>
</feature>
<reference evidence="9 10" key="1">
    <citation type="submission" date="2018-06" db="EMBL/GenBank/DDBJ databases">
        <authorList>
            <consortium name="Pathogen Informatics"/>
            <person name="Doyle S."/>
        </authorList>
    </citation>
    <scope>NUCLEOTIDE SEQUENCE [LARGE SCALE GENOMIC DNA]</scope>
    <source>
        <strain evidence="9 10">NCTC9077</strain>
    </source>
</reference>
<feature type="transmembrane region" description="Helical" evidence="7">
    <location>
        <begin position="126"/>
        <end position="150"/>
    </location>
</feature>
<protein>
    <submittedName>
        <fullName evidence="9">Outer membrane protein</fullName>
        <ecNumber evidence="9">3.4.21.105</ecNumber>
    </submittedName>
</protein>
<keyword evidence="4 9" id="KW-0378">Hydrolase</keyword>
<comment type="similarity">
    <text evidence="2">Belongs to the peptidase S54 family.</text>
</comment>
<dbReference type="EC" id="3.4.21.105" evidence="9"/>
<organism evidence="9 10">
    <name type="scientific">Escherichia coli</name>
    <dbReference type="NCBI Taxonomy" id="562"/>
    <lineage>
        <taxon>Bacteria</taxon>
        <taxon>Pseudomonadati</taxon>
        <taxon>Pseudomonadota</taxon>
        <taxon>Gammaproteobacteria</taxon>
        <taxon>Enterobacterales</taxon>
        <taxon>Enterobacteriaceae</taxon>
        <taxon>Escherichia</taxon>
    </lineage>
</organism>
<feature type="transmembrane region" description="Helical" evidence="7">
    <location>
        <begin position="74"/>
        <end position="91"/>
    </location>
</feature>
<feature type="transmembrane region" description="Helical" evidence="7">
    <location>
        <begin position="162"/>
        <end position="178"/>
    </location>
</feature>
<evidence type="ECO:0000256" key="2">
    <source>
        <dbReference type="ARBA" id="ARBA00009045"/>
    </source>
</evidence>
<dbReference type="Gene3D" id="1.20.1540.10">
    <property type="entry name" value="Rhomboid-like"/>
    <property type="match status" value="1"/>
</dbReference>
<evidence type="ECO:0000256" key="3">
    <source>
        <dbReference type="ARBA" id="ARBA00022692"/>
    </source>
</evidence>
<name>A0A376VLE8_ECOLX</name>
<feature type="transmembrane region" description="Helical" evidence="7">
    <location>
        <begin position="184"/>
        <end position="202"/>
    </location>
</feature>
<gene>
    <name evidence="9" type="primary">aarA</name>
    <name evidence="9" type="ORF">NCTC9077_04380</name>
</gene>
<proteinExistence type="inferred from homology"/>
<dbReference type="AlphaFoldDB" id="A0A376VLE8"/>
<dbReference type="InterPro" id="IPR011048">
    <property type="entry name" value="Haem_d1_sf"/>
</dbReference>
<evidence type="ECO:0000259" key="8">
    <source>
        <dbReference type="Pfam" id="PF01694"/>
    </source>
</evidence>
<dbReference type="PANTHER" id="PTHR43731">
    <property type="entry name" value="RHOMBOID PROTEASE"/>
    <property type="match status" value="1"/>
</dbReference>
<keyword evidence="3 7" id="KW-0812">Transmembrane</keyword>
<evidence type="ECO:0000256" key="6">
    <source>
        <dbReference type="ARBA" id="ARBA00023136"/>
    </source>
</evidence>
<accession>A0A376VLE8</accession>
<feature type="transmembrane region" description="Helical" evidence="7">
    <location>
        <begin position="214"/>
        <end position="231"/>
    </location>
</feature>
<feature type="transmembrane region" description="Helical" evidence="7">
    <location>
        <begin position="98"/>
        <end position="120"/>
    </location>
</feature>
<comment type="subcellular location">
    <subcellularLocation>
        <location evidence="1">Membrane</location>
        <topology evidence="1">Multi-pass membrane protein</topology>
    </subcellularLocation>
</comment>
<dbReference type="Gene3D" id="2.130.10.10">
    <property type="entry name" value="YVTN repeat-like/Quinoprotein amine dehydrogenase"/>
    <property type="match status" value="1"/>
</dbReference>
<evidence type="ECO:0000313" key="10">
    <source>
        <dbReference type="Proteomes" id="UP000254495"/>
    </source>
</evidence>
<dbReference type="SUPFAM" id="SSF144091">
    <property type="entry name" value="Rhomboid-like"/>
    <property type="match status" value="1"/>
</dbReference>
<evidence type="ECO:0000256" key="5">
    <source>
        <dbReference type="ARBA" id="ARBA00022989"/>
    </source>
</evidence>
<dbReference type="InterPro" id="IPR015943">
    <property type="entry name" value="WD40/YVTN_repeat-like_dom_sf"/>
</dbReference>
<evidence type="ECO:0000256" key="4">
    <source>
        <dbReference type="ARBA" id="ARBA00022801"/>
    </source>
</evidence>
<dbReference type="PANTHER" id="PTHR43731:SF14">
    <property type="entry name" value="PRESENILIN-ASSOCIATED RHOMBOID-LIKE PROTEIN, MITOCHONDRIAL"/>
    <property type="match status" value="1"/>
</dbReference>
<dbReference type="GO" id="GO:0016020">
    <property type="term" value="C:membrane"/>
    <property type="evidence" value="ECO:0007669"/>
    <property type="project" value="UniProtKB-SubCell"/>
</dbReference>
<evidence type="ECO:0000313" key="9">
    <source>
        <dbReference type="EMBL" id="STJ12616.1"/>
    </source>
</evidence>
<sequence>MSASSVKPLNVQLPAITLILFALCVGIFCYLAQWMSYEDVDQSALIHLGANVASLTLSGEPWRLLSSVFLHSSFPHLLMNMFALLVVGAVAERILGKWRLLIVWLFSGVFGGLISACYALRESEQIVISVGASGAIMGIAGAAIATQLASGAGTYHKNQRRVFSLLGMVALTLLYGARQTGIDNACHIGGLIAGGALGWLSARLSGQNRLVTEGGIIVAGSLLLTGAIWLVQQQIDESVLLVRHSLREEFYPQEIEQERRQKKQQLVEERNALRETLSAPVSREQASGDLLAEIADIHDMAISRDGNTLYAAIENTNSIVVFDLGQKKILHTFTAPIAKEKSLKHCGGCKDQAVRSLALSPDETLLYATSFEANALSVINVATGEIIQSITTGAHPDSLILSRDGTKAWVMNRTSNSVSAIDLVAYQHVADIPLEKYDGTGRAVNQAPGLWHFPRMKKHC</sequence>
<dbReference type="InterPro" id="IPR050925">
    <property type="entry name" value="Rhomboid_protease_S54"/>
</dbReference>
<keyword evidence="6 7" id="KW-0472">Membrane</keyword>
<dbReference type="EMBL" id="UGCU01000001">
    <property type="protein sequence ID" value="STJ12616.1"/>
    <property type="molecule type" value="Genomic_DNA"/>
</dbReference>
<dbReference type="GO" id="GO:0004252">
    <property type="term" value="F:serine-type endopeptidase activity"/>
    <property type="evidence" value="ECO:0007669"/>
    <property type="project" value="InterPro"/>
</dbReference>
<evidence type="ECO:0000256" key="1">
    <source>
        <dbReference type="ARBA" id="ARBA00004141"/>
    </source>
</evidence>
<dbReference type="Proteomes" id="UP000254495">
    <property type="component" value="Unassembled WGS sequence"/>
</dbReference>
<keyword evidence="5 7" id="KW-1133">Transmembrane helix</keyword>